<evidence type="ECO:0000256" key="1">
    <source>
        <dbReference type="PROSITE-ProRule" id="PRU00339"/>
    </source>
</evidence>
<proteinExistence type="predicted"/>
<feature type="repeat" description="TPR" evidence="1">
    <location>
        <begin position="69"/>
        <end position="102"/>
    </location>
</feature>
<gene>
    <name evidence="2" type="ORF">GCM10009851_34850</name>
</gene>
<sequence length="209" mass="23725">MSDDWFRGPEWDADTRDLFESKLRRALRSNRQQYLRIKALGLLGGGRESDAVELFHRSIAEGTYFFQTVSAWESLGEIAAHRGDREEAIKYFRKVIIEQPSLSGTSGATEISLAEVLLDSGRPNDLDESRALLDSWMSRDQLKFNSTLFRWHLAQIRIAERVGDRNAARSLALKALELAASGPQLPRHKDVGLVKVEKATLRHLKHLSR</sequence>
<keyword evidence="1" id="KW-0802">TPR repeat</keyword>
<dbReference type="EMBL" id="BAAAQY010000012">
    <property type="protein sequence ID" value="GAA2246414.1"/>
    <property type="molecule type" value="Genomic_DNA"/>
</dbReference>
<dbReference type="RefSeq" id="WP_259480816.1">
    <property type="nucleotide sequence ID" value="NZ_BAAAQY010000012.1"/>
</dbReference>
<organism evidence="2 3">
    <name type="scientific">Herbiconiux moechotypicola</name>
    <dbReference type="NCBI Taxonomy" id="637393"/>
    <lineage>
        <taxon>Bacteria</taxon>
        <taxon>Bacillati</taxon>
        <taxon>Actinomycetota</taxon>
        <taxon>Actinomycetes</taxon>
        <taxon>Micrococcales</taxon>
        <taxon>Microbacteriaceae</taxon>
        <taxon>Herbiconiux</taxon>
    </lineage>
</organism>
<name>A0ABN3E1N6_9MICO</name>
<reference evidence="2 3" key="1">
    <citation type="journal article" date="2019" name="Int. J. Syst. Evol. Microbiol.">
        <title>The Global Catalogue of Microorganisms (GCM) 10K type strain sequencing project: providing services to taxonomists for standard genome sequencing and annotation.</title>
        <authorList>
            <consortium name="The Broad Institute Genomics Platform"/>
            <consortium name="The Broad Institute Genome Sequencing Center for Infectious Disease"/>
            <person name="Wu L."/>
            <person name="Ma J."/>
        </authorList>
    </citation>
    <scope>NUCLEOTIDE SEQUENCE [LARGE SCALE GENOMIC DNA]</scope>
    <source>
        <strain evidence="2 3">JCM 16117</strain>
    </source>
</reference>
<evidence type="ECO:0008006" key="4">
    <source>
        <dbReference type="Google" id="ProtNLM"/>
    </source>
</evidence>
<dbReference type="SMART" id="SM00028">
    <property type="entry name" value="TPR"/>
    <property type="match status" value="1"/>
</dbReference>
<evidence type="ECO:0000313" key="3">
    <source>
        <dbReference type="Proteomes" id="UP001500929"/>
    </source>
</evidence>
<dbReference type="PROSITE" id="PS50005">
    <property type="entry name" value="TPR"/>
    <property type="match status" value="1"/>
</dbReference>
<protein>
    <recommendedName>
        <fullName evidence="4">Tetratricopeptide repeat protein</fullName>
    </recommendedName>
</protein>
<dbReference type="SUPFAM" id="SSF48452">
    <property type="entry name" value="TPR-like"/>
    <property type="match status" value="1"/>
</dbReference>
<dbReference type="InterPro" id="IPR019734">
    <property type="entry name" value="TPR_rpt"/>
</dbReference>
<dbReference type="Proteomes" id="UP001500929">
    <property type="component" value="Unassembled WGS sequence"/>
</dbReference>
<dbReference type="InterPro" id="IPR011990">
    <property type="entry name" value="TPR-like_helical_dom_sf"/>
</dbReference>
<evidence type="ECO:0000313" key="2">
    <source>
        <dbReference type="EMBL" id="GAA2246414.1"/>
    </source>
</evidence>
<comment type="caution">
    <text evidence="2">The sequence shown here is derived from an EMBL/GenBank/DDBJ whole genome shotgun (WGS) entry which is preliminary data.</text>
</comment>
<dbReference type="Gene3D" id="1.25.40.10">
    <property type="entry name" value="Tetratricopeptide repeat domain"/>
    <property type="match status" value="1"/>
</dbReference>
<keyword evidence="3" id="KW-1185">Reference proteome</keyword>
<accession>A0ABN3E1N6</accession>